<dbReference type="Pfam" id="PF13516">
    <property type="entry name" value="LRR_6"/>
    <property type="match status" value="2"/>
</dbReference>
<comment type="caution">
    <text evidence="2">The sequence shown here is derived from an EMBL/GenBank/DDBJ whole genome shotgun (WGS) entry which is preliminary data.</text>
</comment>
<dbReference type="InterPro" id="IPR001611">
    <property type="entry name" value="Leu-rich_rpt"/>
</dbReference>
<protein>
    <submittedName>
        <fullName evidence="2">Uncharacterized protein</fullName>
    </submittedName>
</protein>
<keyword evidence="4" id="KW-1185">Reference proteome</keyword>
<organism evidence="2 4">
    <name type="scientific">Didymodactylos carnosus</name>
    <dbReference type="NCBI Taxonomy" id="1234261"/>
    <lineage>
        <taxon>Eukaryota</taxon>
        <taxon>Metazoa</taxon>
        <taxon>Spiralia</taxon>
        <taxon>Gnathifera</taxon>
        <taxon>Rotifera</taxon>
        <taxon>Eurotatoria</taxon>
        <taxon>Bdelloidea</taxon>
        <taxon>Philodinida</taxon>
        <taxon>Philodinidae</taxon>
        <taxon>Didymodactylos</taxon>
    </lineage>
</organism>
<proteinExistence type="predicted"/>
<evidence type="ECO:0000256" key="1">
    <source>
        <dbReference type="SAM" id="MobiDB-lite"/>
    </source>
</evidence>
<evidence type="ECO:0000313" key="4">
    <source>
        <dbReference type="Proteomes" id="UP000663829"/>
    </source>
</evidence>
<dbReference type="Gene3D" id="3.80.10.10">
    <property type="entry name" value="Ribonuclease Inhibitor"/>
    <property type="match status" value="1"/>
</dbReference>
<sequence>MPKSHISERERILSEHGETEQIEFGRLRGNTNATNGSRRLSTSSSQSSSLSSTHLKYTYEPEIPNIEEVDETNIDQVLNFPSIAYIPQTFLTEIKQDALYETILEELNKKTSHFTKTHQQHQPQLSDITDDDDESYVYGEGGIIERNEDDMTDEYDTDIEQEQPVQEDHDFTGKSHYREVCDNLKIIPCKYFMAHIEDRELILRYHQFSTDDIRAIAKVMWSNINVEKLFLDGNYLQQAAAKYISRMIVTNDFITELSLADNRLGGGEGTKEICKMLTINRNLKKINLSGNSFNDIDSIQLVEAFEQNKTLRELDLSHNSLGEDCGKVLSTFISGNDSLEILDLSWNNIRGRSSVDIANGLKENVRLKKCNLEMNGFGPDGGQALGDCIKQNGALEELNISNNRLNTENAFTIGNGLLSNDSLQILKIANNQINCDGALAIFLCTKINESSTLREIDFSYTVVTNEAFEICQDLVNSRKNFRYLVGKITPDILKPNSISECYVKTNEDLLNSLRAKAKAKSSS</sequence>
<dbReference type="EMBL" id="CAJOBC010000030">
    <property type="protein sequence ID" value="CAF3522033.1"/>
    <property type="molecule type" value="Genomic_DNA"/>
</dbReference>
<dbReference type="Proteomes" id="UP000681722">
    <property type="component" value="Unassembled WGS sequence"/>
</dbReference>
<dbReference type="AlphaFoldDB" id="A0A813NVQ6"/>
<feature type="region of interest" description="Disordered" evidence="1">
    <location>
        <begin position="29"/>
        <end position="53"/>
    </location>
</feature>
<gene>
    <name evidence="2" type="ORF">GPM918_LOCUS403</name>
    <name evidence="3" type="ORF">SRO942_LOCUS404</name>
</gene>
<dbReference type="EMBL" id="CAJNOQ010000030">
    <property type="protein sequence ID" value="CAF0743457.1"/>
    <property type="molecule type" value="Genomic_DNA"/>
</dbReference>
<accession>A0A813NVQ6</accession>
<feature type="compositionally biased region" description="Low complexity" evidence="1">
    <location>
        <begin position="37"/>
        <end position="53"/>
    </location>
</feature>
<evidence type="ECO:0000313" key="3">
    <source>
        <dbReference type="EMBL" id="CAF3522033.1"/>
    </source>
</evidence>
<reference evidence="2" key="1">
    <citation type="submission" date="2021-02" db="EMBL/GenBank/DDBJ databases">
        <authorList>
            <person name="Nowell W R."/>
        </authorList>
    </citation>
    <scope>NUCLEOTIDE SEQUENCE</scope>
</reference>
<dbReference type="InterPro" id="IPR052394">
    <property type="entry name" value="LRR-containing"/>
</dbReference>
<dbReference type="PROSITE" id="PS51450">
    <property type="entry name" value="LRR"/>
    <property type="match status" value="1"/>
</dbReference>
<name>A0A813NVQ6_9BILA</name>
<dbReference type="InterPro" id="IPR032675">
    <property type="entry name" value="LRR_dom_sf"/>
</dbReference>
<dbReference type="PANTHER" id="PTHR24114">
    <property type="entry name" value="LEUCINE RICH REPEAT FAMILY PROTEIN"/>
    <property type="match status" value="1"/>
</dbReference>
<dbReference type="Pfam" id="PF00560">
    <property type="entry name" value="LRR_1"/>
    <property type="match status" value="1"/>
</dbReference>
<dbReference type="PANTHER" id="PTHR24114:SF50">
    <property type="entry name" value="RNI-LIKE PROTEIN"/>
    <property type="match status" value="1"/>
</dbReference>
<dbReference type="SMART" id="SM00368">
    <property type="entry name" value="LRR_RI"/>
    <property type="match status" value="7"/>
</dbReference>
<dbReference type="OrthoDB" id="76105at2759"/>
<evidence type="ECO:0000313" key="2">
    <source>
        <dbReference type="EMBL" id="CAF0743457.1"/>
    </source>
</evidence>
<dbReference type="Proteomes" id="UP000663829">
    <property type="component" value="Unassembled WGS sequence"/>
</dbReference>
<dbReference type="SUPFAM" id="SSF52047">
    <property type="entry name" value="RNI-like"/>
    <property type="match status" value="1"/>
</dbReference>